<gene>
    <name evidence="2" type="ORF">METZ01_LOCUS33819</name>
</gene>
<sequence length="107" mass="11126">MALLGIARRAGAVASGTGSTRRALKEGRARLVLFAQDASETQRDKVMKLLVHGRTPRAIVGTREALGLAVGSAPVSAVAVTDKELAKELIARLAVKSAIPVANGSRR</sequence>
<dbReference type="InterPro" id="IPR029064">
    <property type="entry name" value="Ribosomal_eL30-like_sf"/>
</dbReference>
<proteinExistence type="predicted"/>
<evidence type="ECO:0000313" key="2">
    <source>
        <dbReference type="EMBL" id="SUZ80965.1"/>
    </source>
</evidence>
<dbReference type="EMBL" id="UINC01001449">
    <property type="protein sequence ID" value="SUZ80965.1"/>
    <property type="molecule type" value="Genomic_DNA"/>
</dbReference>
<name>A0A381QNK8_9ZZZZ</name>
<dbReference type="Pfam" id="PF01248">
    <property type="entry name" value="Ribosomal_L7Ae"/>
    <property type="match status" value="1"/>
</dbReference>
<dbReference type="Gene3D" id="3.30.1330.30">
    <property type="match status" value="1"/>
</dbReference>
<dbReference type="SUPFAM" id="SSF55315">
    <property type="entry name" value="L30e-like"/>
    <property type="match status" value="1"/>
</dbReference>
<protein>
    <recommendedName>
        <fullName evidence="1">Ribosomal protein eL8/eL30/eS12/Gadd45 domain-containing protein</fullName>
    </recommendedName>
</protein>
<accession>A0A381QNK8</accession>
<dbReference type="AlphaFoldDB" id="A0A381QNK8"/>
<evidence type="ECO:0000259" key="1">
    <source>
        <dbReference type="Pfam" id="PF01248"/>
    </source>
</evidence>
<dbReference type="InterPro" id="IPR004038">
    <property type="entry name" value="Ribosomal_eL8/eL30/eS12/Gad45"/>
</dbReference>
<feature type="domain" description="Ribosomal protein eL8/eL30/eS12/Gadd45" evidence="1">
    <location>
        <begin position="4"/>
        <end position="89"/>
    </location>
</feature>
<reference evidence="2" key="1">
    <citation type="submission" date="2018-05" db="EMBL/GenBank/DDBJ databases">
        <authorList>
            <person name="Lanie J.A."/>
            <person name="Ng W.-L."/>
            <person name="Kazmierczak K.M."/>
            <person name="Andrzejewski T.M."/>
            <person name="Davidsen T.M."/>
            <person name="Wayne K.J."/>
            <person name="Tettelin H."/>
            <person name="Glass J.I."/>
            <person name="Rusch D."/>
            <person name="Podicherti R."/>
            <person name="Tsui H.-C.T."/>
            <person name="Winkler M.E."/>
        </authorList>
    </citation>
    <scope>NUCLEOTIDE SEQUENCE</scope>
</reference>
<organism evidence="2">
    <name type="scientific">marine metagenome</name>
    <dbReference type="NCBI Taxonomy" id="408172"/>
    <lineage>
        <taxon>unclassified sequences</taxon>
        <taxon>metagenomes</taxon>
        <taxon>ecological metagenomes</taxon>
    </lineage>
</organism>